<feature type="transmembrane region" description="Helical" evidence="6">
    <location>
        <begin position="315"/>
        <end position="338"/>
    </location>
</feature>
<feature type="transmembrane region" description="Helical" evidence="6">
    <location>
        <begin position="556"/>
        <end position="577"/>
    </location>
</feature>
<accession>A0A318N0D8</accession>
<dbReference type="PANTHER" id="PTHR30287:SF2">
    <property type="entry name" value="BLL1001 PROTEIN"/>
    <property type="match status" value="1"/>
</dbReference>
<proteinExistence type="predicted"/>
<gene>
    <name evidence="8" type="ORF">DKK74_08650</name>
</gene>
<feature type="domain" description="ABC3 transporter permease C-terminal" evidence="7">
    <location>
        <begin position="557"/>
        <end position="669"/>
    </location>
</feature>
<keyword evidence="5 6" id="KW-0472">Membrane</keyword>
<evidence type="ECO:0000256" key="6">
    <source>
        <dbReference type="SAM" id="Phobius"/>
    </source>
</evidence>
<feature type="transmembrane region" description="Helical" evidence="6">
    <location>
        <begin position="597"/>
        <end position="623"/>
    </location>
</feature>
<evidence type="ECO:0000256" key="4">
    <source>
        <dbReference type="ARBA" id="ARBA00022989"/>
    </source>
</evidence>
<feature type="transmembrane region" description="Helical" evidence="6">
    <location>
        <begin position="268"/>
        <end position="294"/>
    </location>
</feature>
<feature type="transmembrane region" description="Helical" evidence="6">
    <location>
        <begin position="643"/>
        <end position="667"/>
    </location>
</feature>
<feature type="transmembrane region" description="Helical" evidence="6">
    <location>
        <begin position="191"/>
        <end position="215"/>
    </location>
</feature>
<protein>
    <recommendedName>
        <fullName evidence="7">ABC3 transporter permease C-terminal domain-containing protein</fullName>
    </recommendedName>
</protein>
<keyword evidence="3 6" id="KW-0812">Transmembrane</keyword>
<reference evidence="8 9" key="1">
    <citation type="submission" date="2018-05" db="EMBL/GenBank/DDBJ databases">
        <title>Reference genomes for bee gut microbiota database.</title>
        <authorList>
            <person name="Ellegaard K.M."/>
        </authorList>
    </citation>
    <scope>NUCLEOTIDE SEQUENCE [LARGE SCALE GENOMIC DNA]</scope>
    <source>
        <strain evidence="8 9">ESL0199</strain>
    </source>
</reference>
<dbReference type="RefSeq" id="WP_146210566.1">
    <property type="nucleotide sequence ID" value="NZ_QGLK01000007.1"/>
</dbReference>
<dbReference type="AlphaFoldDB" id="A0A318N0D8"/>
<comment type="caution">
    <text evidence="8">The sequence shown here is derived from an EMBL/GenBank/DDBJ whole genome shotgun (WGS) entry which is preliminary data.</text>
</comment>
<dbReference type="InterPro" id="IPR038766">
    <property type="entry name" value="Membrane_comp_ABC_pdt"/>
</dbReference>
<dbReference type="OrthoDB" id="3223102at2"/>
<dbReference type="InterPro" id="IPR003838">
    <property type="entry name" value="ABC3_permease_C"/>
</dbReference>
<feature type="transmembrane region" description="Helical" evidence="6">
    <location>
        <begin position="148"/>
        <end position="171"/>
    </location>
</feature>
<dbReference type="PANTHER" id="PTHR30287">
    <property type="entry name" value="MEMBRANE COMPONENT OF PREDICTED ABC SUPERFAMILY METABOLITE UPTAKE TRANSPORTER"/>
    <property type="match status" value="1"/>
</dbReference>
<evidence type="ECO:0000256" key="3">
    <source>
        <dbReference type="ARBA" id="ARBA00022692"/>
    </source>
</evidence>
<comment type="subcellular location">
    <subcellularLocation>
        <location evidence="1">Cell membrane</location>
        <topology evidence="1">Multi-pass membrane protein</topology>
    </subcellularLocation>
</comment>
<sequence length="678" mass="73571">MSAGMASPAQQASRPWRKRPTRASLSFSLVRAHRSSYWIMCLAVFAATTLSCATLQARQAGLAYDGLHGLEGLNAYHRILTKAYYDLALNTVSLIALVFCLLVTVFLVLSSVSFLVQERRREYGLMRLNGASGKQVVAMALREFSLPLALADAAGCLAGSLLTVPVGMAFIRAMGTTDIDLLFHPRARLWVAAVAFALMMAVCLLGVWLATRRFGAETSLKLMTQPAVKDKKASRLRIVCSLALFLASITVAFMPVDRSEFYDRLLGLIVLLIITVYVAAPLLVPPVASLLGLLAEKTAAGPGLLARQRVRRGRAGATAIALPAMMALTILVSFILIMQAGRMSSVVLSIEPMKADVVASSDDLSQAGRISRTLQGLGREVGTADIYQTQQWVLTDKHGNIQMDTFPQVTWAQARDLADPSHKDTAPKVLQGSLADLGAGKVAISRAYDNQRKPGDTITLIDRHDKRHQVQVVAVIEPPKTTPHVNMDMLTTEDGLPREGENGRLYAYITARDHTQADDIAQQIRDTTHKITALNRQDFIDDYIKTSIKEQQGTPLMIAGGTILALIFLVQSIAIGISERRMQNRRLNQMGVTRGALAWSAAIETTLDVTAGIILSLVAVAITEASVAISFVRDGVGIQHTPIIADIFLPMSLLLLAVAIATTILCTRLTHKNQPTKH</sequence>
<feature type="transmembrane region" description="Helical" evidence="6">
    <location>
        <begin position="236"/>
        <end position="256"/>
    </location>
</feature>
<evidence type="ECO:0000256" key="2">
    <source>
        <dbReference type="ARBA" id="ARBA00022475"/>
    </source>
</evidence>
<evidence type="ECO:0000256" key="5">
    <source>
        <dbReference type="ARBA" id="ARBA00023136"/>
    </source>
</evidence>
<feature type="domain" description="ABC3 transporter permease C-terminal" evidence="7">
    <location>
        <begin position="95"/>
        <end position="214"/>
    </location>
</feature>
<name>A0A318N0D8_9BIFI</name>
<evidence type="ECO:0000259" key="7">
    <source>
        <dbReference type="Pfam" id="PF02687"/>
    </source>
</evidence>
<keyword evidence="2" id="KW-1003">Cell membrane</keyword>
<evidence type="ECO:0000256" key="1">
    <source>
        <dbReference type="ARBA" id="ARBA00004651"/>
    </source>
</evidence>
<evidence type="ECO:0000313" key="9">
    <source>
        <dbReference type="Proteomes" id="UP000248128"/>
    </source>
</evidence>
<dbReference type="Proteomes" id="UP000248128">
    <property type="component" value="Unassembled WGS sequence"/>
</dbReference>
<keyword evidence="4 6" id="KW-1133">Transmembrane helix</keyword>
<dbReference type="EMBL" id="QGLK01000007">
    <property type="protein sequence ID" value="PXY86405.1"/>
    <property type="molecule type" value="Genomic_DNA"/>
</dbReference>
<dbReference type="GO" id="GO:0005886">
    <property type="term" value="C:plasma membrane"/>
    <property type="evidence" value="ECO:0007669"/>
    <property type="project" value="UniProtKB-SubCell"/>
</dbReference>
<feature type="transmembrane region" description="Helical" evidence="6">
    <location>
        <begin position="94"/>
        <end position="116"/>
    </location>
</feature>
<organism evidence="8 9">
    <name type="scientific">Bifidobacterium asteroides</name>
    <dbReference type="NCBI Taxonomy" id="1684"/>
    <lineage>
        <taxon>Bacteria</taxon>
        <taxon>Bacillati</taxon>
        <taxon>Actinomycetota</taxon>
        <taxon>Actinomycetes</taxon>
        <taxon>Bifidobacteriales</taxon>
        <taxon>Bifidobacteriaceae</taxon>
        <taxon>Bifidobacterium</taxon>
    </lineage>
</organism>
<evidence type="ECO:0000313" key="8">
    <source>
        <dbReference type="EMBL" id="PXY86405.1"/>
    </source>
</evidence>
<dbReference type="Pfam" id="PF02687">
    <property type="entry name" value="FtsX"/>
    <property type="match status" value="2"/>
</dbReference>